<gene>
    <name evidence="1" type="ORF">DPEC_G00287300</name>
</gene>
<dbReference type="Proteomes" id="UP001157502">
    <property type="component" value="Chromosome 26"/>
</dbReference>
<dbReference type="EMBL" id="CM055753">
    <property type="protein sequence ID" value="KAJ7991768.1"/>
    <property type="molecule type" value="Genomic_DNA"/>
</dbReference>
<reference evidence="1" key="1">
    <citation type="submission" date="2021-05" db="EMBL/GenBank/DDBJ databases">
        <authorList>
            <person name="Pan Q."/>
            <person name="Jouanno E."/>
            <person name="Zahm M."/>
            <person name="Klopp C."/>
            <person name="Cabau C."/>
            <person name="Louis A."/>
            <person name="Berthelot C."/>
            <person name="Parey E."/>
            <person name="Roest Crollius H."/>
            <person name="Montfort J."/>
            <person name="Robinson-Rechavi M."/>
            <person name="Bouchez O."/>
            <person name="Lampietro C."/>
            <person name="Lopez Roques C."/>
            <person name="Donnadieu C."/>
            <person name="Postlethwait J."/>
            <person name="Bobe J."/>
            <person name="Dillon D."/>
            <person name="Chandos A."/>
            <person name="von Hippel F."/>
            <person name="Guiguen Y."/>
        </authorList>
    </citation>
    <scope>NUCLEOTIDE SEQUENCE</scope>
    <source>
        <strain evidence="1">YG-Jan2019</strain>
    </source>
</reference>
<organism evidence="1 2">
    <name type="scientific">Dallia pectoralis</name>
    <name type="common">Alaska blackfish</name>
    <dbReference type="NCBI Taxonomy" id="75939"/>
    <lineage>
        <taxon>Eukaryota</taxon>
        <taxon>Metazoa</taxon>
        <taxon>Chordata</taxon>
        <taxon>Craniata</taxon>
        <taxon>Vertebrata</taxon>
        <taxon>Euteleostomi</taxon>
        <taxon>Actinopterygii</taxon>
        <taxon>Neopterygii</taxon>
        <taxon>Teleostei</taxon>
        <taxon>Protacanthopterygii</taxon>
        <taxon>Esociformes</taxon>
        <taxon>Umbridae</taxon>
        <taxon>Dallia</taxon>
    </lineage>
</organism>
<sequence length="161" mass="18154">MPARCSFAIGRGAHNDPTTRNGRERPKRRAAPARVYRVRSEAPAPRFWRVRSDAPAPNQRTITDQQTGNGAVRPVWLGLAPALWPWAAPPRCQFVSAAVTFPISPQTKINSGVQEGEWLKSTSVFQRRRRGRLRLLRSLFLHPGLNPRISPKRIPMPEPKP</sequence>
<protein>
    <submittedName>
        <fullName evidence="1">Uncharacterized protein</fullName>
    </submittedName>
</protein>
<evidence type="ECO:0000313" key="1">
    <source>
        <dbReference type="EMBL" id="KAJ7991768.1"/>
    </source>
</evidence>
<keyword evidence="2" id="KW-1185">Reference proteome</keyword>
<name>A0ACC2FKA5_DALPE</name>
<evidence type="ECO:0000313" key="2">
    <source>
        <dbReference type="Proteomes" id="UP001157502"/>
    </source>
</evidence>
<proteinExistence type="predicted"/>
<comment type="caution">
    <text evidence="1">The sequence shown here is derived from an EMBL/GenBank/DDBJ whole genome shotgun (WGS) entry which is preliminary data.</text>
</comment>
<accession>A0ACC2FKA5</accession>